<feature type="domain" description="Gfo/Idh/MocA-like oxidoreductase N-terminal" evidence="2">
    <location>
        <begin position="5"/>
        <end position="123"/>
    </location>
</feature>
<gene>
    <name evidence="4" type="ORF">FEZ33_00225</name>
</gene>
<protein>
    <submittedName>
        <fullName evidence="4">Gfo/Idh/MocA family oxidoreductase</fullName>
    </submittedName>
</protein>
<accession>A0A5R9EJ77</accession>
<organism evidence="4 5">
    <name type="scientific">Ruoffia tabacinasalis</name>
    <dbReference type="NCBI Taxonomy" id="87458"/>
    <lineage>
        <taxon>Bacteria</taxon>
        <taxon>Bacillati</taxon>
        <taxon>Bacillota</taxon>
        <taxon>Bacilli</taxon>
        <taxon>Lactobacillales</taxon>
        <taxon>Aerococcaceae</taxon>
        <taxon>Ruoffia</taxon>
    </lineage>
</organism>
<dbReference type="Pfam" id="PF01408">
    <property type="entry name" value="GFO_IDH_MocA"/>
    <property type="match status" value="1"/>
</dbReference>
<comment type="caution">
    <text evidence="4">The sequence shown here is derived from an EMBL/GenBank/DDBJ whole genome shotgun (WGS) entry which is preliminary data.</text>
</comment>
<dbReference type="OrthoDB" id="9815825at2"/>
<evidence type="ECO:0000256" key="1">
    <source>
        <dbReference type="ARBA" id="ARBA00010928"/>
    </source>
</evidence>
<evidence type="ECO:0000313" key="4">
    <source>
        <dbReference type="EMBL" id="TLQ49449.1"/>
    </source>
</evidence>
<feature type="domain" description="Gfo/Idh/MocA-like oxidoreductase C-terminal" evidence="3">
    <location>
        <begin position="136"/>
        <end position="360"/>
    </location>
</feature>
<dbReference type="InterPro" id="IPR000683">
    <property type="entry name" value="Gfo/Idh/MocA-like_OxRdtase_N"/>
</dbReference>
<comment type="similarity">
    <text evidence="1">Belongs to the Gfo/Idh/MocA family.</text>
</comment>
<dbReference type="InterPro" id="IPR036291">
    <property type="entry name" value="NAD(P)-bd_dom_sf"/>
</dbReference>
<dbReference type="AlphaFoldDB" id="A0A5R9EJ77"/>
<dbReference type="SUPFAM" id="SSF51735">
    <property type="entry name" value="NAD(P)-binding Rossmann-fold domains"/>
    <property type="match status" value="1"/>
</dbReference>
<dbReference type="SUPFAM" id="SSF55347">
    <property type="entry name" value="Glyceraldehyde-3-phosphate dehydrogenase-like, C-terminal domain"/>
    <property type="match status" value="1"/>
</dbReference>
<dbReference type="PANTHER" id="PTHR43708">
    <property type="entry name" value="CONSERVED EXPRESSED OXIDOREDUCTASE (EUROFUNG)"/>
    <property type="match status" value="1"/>
</dbReference>
<reference evidence="4 5" key="1">
    <citation type="submission" date="2019-05" db="EMBL/GenBank/DDBJ databases">
        <title>The metagenome of a microbial culture collection derived from dairy environment covers the genomic content of the human microbiome.</title>
        <authorList>
            <person name="Roder T."/>
            <person name="Wuthrich D."/>
            <person name="Sattari Z."/>
            <person name="Von Ah U."/>
            <person name="Bar C."/>
            <person name="Ronchi F."/>
            <person name="Macpherson A.J."/>
            <person name="Ganal-Vonarburg S.C."/>
            <person name="Bruggmann R."/>
            <person name="Vergeres G."/>
        </authorList>
    </citation>
    <scope>NUCLEOTIDE SEQUENCE [LARGE SCALE GENOMIC DNA]</scope>
    <source>
        <strain evidence="4 5">FAM 24227</strain>
    </source>
</reference>
<dbReference type="RefSeq" id="WP_138403371.1">
    <property type="nucleotide sequence ID" value="NZ_VBSP01000001.1"/>
</dbReference>
<evidence type="ECO:0000313" key="5">
    <source>
        <dbReference type="Proteomes" id="UP000306420"/>
    </source>
</evidence>
<dbReference type="InterPro" id="IPR051317">
    <property type="entry name" value="Gfo/Idh/MocA_oxidoreduct"/>
</dbReference>
<evidence type="ECO:0000259" key="2">
    <source>
        <dbReference type="Pfam" id="PF01408"/>
    </source>
</evidence>
<dbReference type="PANTHER" id="PTHR43708:SF3">
    <property type="entry name" value="OXIDOREDUCTASE"/>
    <property type="match status" value="1"/>
</dbReference>
<dbReference type="Proteomes" id="UP000306420">
    <property type="component" value="Unassembled WGS sequence"/>
</dbReference>
<name>A0A5R9EJ77_9LACT</name>
<dbReference type="Pfam" id="PF02894">
    <property type="entry name" value="GFO_IDH_MocA_C"/>
    <property type="match status" value="1"/>
</dbReference>
<evidence type="ECO:0000259" key="3">
    <source>
        <dbReference type="Pfam" id="PF02894"/>
    </source>
</evidence>
<dbReference type="EMBL" id="VBSP01000001">
    <property type="protein sequence ID" value="TLQ49449.1"/>
    <property type="molecule type" value="Genomic_DNA"/>
</dbReference>
<dbReference type="GO" id="GO:0000166">
    <property type="term" value="F:nucleotide binding"/>
    <property type="evidence" value="ECO:0007669"/>
    <property type="project" value="InterPro"/>
</dbReference>
<dbReference type="InterPro" id="IPR004104">
    <property type="entry name" value="Gfo/Idh/MocA-like_OxRdtase_C"/>
</dbReference>
<sequence length="365" mass="41316">MKRIHAAVVGIGFLGIQHIEAIRRIPHTEVVAIVGRDLEKTQHQAKELGVEHAFVSVTDLINSGLNIDVVHNCTPNGLHYSINKELIEANIHVFGEKPFTVNSSESEELVNLAIDKNVKGGVNFNYRQNIMVSEMKERVKNQSIGKPWFVHVEYLQDWLLFQDDYDWRMDPEMGGKSRAIGDIGSHCFDTIQHILGENIVEVEVKNLRKFNQRFDHGTTHDITDEDVSIIFITFESGLNGLIRLSQVSAGKKNEFKISIEGDKQTLEWNQERPDRLWIGNRDIGNTEIYASKQYLTDAAADVAVLPNGHPVGWHDAVAQGIQNFYENIRTNTNEDFVNFKQAHYIMKIIDACVLSAQEGKATQVN</sequence>
<proteinExistence type="inferred from homology"/>
<dbReference type="Gene3D" id="3.40.50.720">
    <property type="entry name" value="NAD(P)-binding Rossmann-like Domain"/>
    <property type="match status" value="1"/>
</dbReference>
<dbReference type="Gene3D" id="3.30.360.10">
    <property type="entry name" value="Dihydrodipicolinate Reductase, domain 2"/>
    <property type="match status" value="1"/>
</dbReference>